<reference evidence="1 3" key="2">
    <citation type="journal article" date="2013" name="Nature">
        <title>Insights into bilaterian evolution from three spiralian genomes.</title>
        <authorList>
            <person name="Simakov O."/>
            <person name="Marletaz F."/>
            <person name="Cho S.J."/>
            <person name="Edsinger-Gonzales E."/>
            <person name="Havlak P."/>
            <person name="Hellsten U."/>
            <person name="Kuo D.H."/>
            <person name="Larsson T."/>
            <person name="Lv J."/>
            <person name="Arendt D."/>
            <person name="Savage R."/>
            <person name="Osoegawa K."/>
            <person name="de Jong P."/>
            <person name="Grimwood J."/>
            <person name="Chapman J.A."/>
            <person name="Shapiro H."/>
            <person name="Aerts A."/>
            <person name="Otillar R.P."/>
            <person name="Terry A.Y."/>
            <person name="Boore J.L."/>
            <person name="Grigoriev I.V."/>
            <person name="Lindberg D.R."/>
            <person name="Seaver E.C."/>
            <person name="Weisblat D.A."/>
            <person name="Putnam N.H."/>
            <person name="Rokhsar D.S."/>
        </authorList>
    </citation>
    <scope>NUCLEOTIDE SEQUENCE</scope>
    <source>
        <strain evidence="1 3">I ESC-2004</strain>
    </source>
</reference>
<feature type="non-terminal residue" evidence="1">
    <location>
        <position position="63"/>
    </location>
</feature>
<evidence type="ECO:0000313" key="3">
    <source>
        <dbReference type="Proteomes" id="UP000014760"/>
    </source>
</evidence>
<sequence length="63" mass="7609">WYNNRIRVAKQNCRQKERSWRKSGLAFHKDEFMDAKREVNSLISEAKSDYFTRLITDHHGNPK</sequence>
<dbReference type="EMBL" id="KB303857">
    <property type="protein sequence ID" value="ELU02694.1"/>
    <property type="molecule type" value="Genomic_DNA"/>
</dbReference>
<reference evidence="2" key="3">
    <citation type="submission" date="2015-06" db="UniProtKB">
        <authorList>
            <consortium name="EnsemblMetazoa"/>
        </authorList>
    </citation>
    <scope>IDENTIFICATION</scope>
</reference>
<feature type="non-terminal residue" evidence="1">
    <location>
        <position position="1"/>
    </location>
</feature>
<dbReference type="AlphaFoldDB" id="R7U9M1"/>
<reference evidence="3" key="1">
    <citation type="submission" date="2012-12" db="EMBL/GenBank/DDBJ databases">
        <authorList>
            <person name="Hellsten U."/>
            <person name="Grimwood J."/>
            <person name="Chapman J.A."/>
            <person name="Shapiro H."/>
            <person name="Aerts A."/>
            <person name="Otillar R.P."/>
            <person name="Terry A.Y."/>
            <person name="Boore J.L."/>
            <person name="Simakov O."/>
            <person name="Marletaz F."/>
            <person name="Cho S.-J."/>
            <person name="Edsinger-Gonzales E."/>
            <person name="Havlak P."/>
            <person name="Kuo D.-H."/>
            <person name="Larsson T."/>
            <person name="Lv J."/>
            <person name="Arendt D."/>
            <person name="Savage R."/>
            <person name="Osoegawa K."/>
            <person name="de Jong P."/>
            <person name="Lindberg D.R."/>
            <person name="Seaver E.C."/>
            <person name="Weisblat D.A."/>
            <person name="Putnam N.H."/>
            <person name="Grigoriev I.V."/>
            <person name="Rokhsar D.S."/>
        </authorList>
    </citation>
    <scope>NUCLEOTIDE SEQUENCE</scope>
    <source>
        <strain evidence="3">I ESC-2004</strain>
    </source>
</reference>
<dbReference type="EnsemblMetazoa" id="CapteT79686">
    <property type="protein sequence ID" value="CapteP79686"/>
    <property type="gene ID" value="CapteG79686"/>
</dbReference>
<accession>R7U9M1</accession>
<evidence type="ECO:0000313" key="2">
    <source>
        <dbReference type="EnsemblMetazoa" id="CapteP79686"/>
    </source>
</evidence>
<dbReference type="EMBL" id="AMQN01001609">
    <property type="status" value="NOT_ANNOTATED_CDS"/>
    <property type="molecule type" value="Genomic_DNA"/>
</dbReference>
<evidence type="ECO:0000313" key="1">
    <source>
        <dbReference type="EMBL" id="ELU02694.1"/>
    </source>
</evidence>
<organism evidence="1">
    <name type="scientific">Capitella teleta</name>
    <name type="common">Polychaete worm</name>
    <dbReference type="NCBI Taxonomy" id="283909"/>
    <lineage>
        <taxon>Eukaryota</taxon>
        <taxon>Metazoa</taxon>
        <taxon>Spiralia</taxon>
        <taxon>Lophotrochozoa</taxon>
        <taxon>Annelida</taxon>
        <taxon>Polychaeta</taxon>
        <taxon>Sedentaria</taxon>
        <taxon>Scolecida</taxon>
        <taxon>Capitellidae</taxon>
        <taxon>Capitella</taxon>
    </lineage>
</organism>
<proteinExistence type="predicted"/>
<gene>
    <name evidence="1" type="ORF">CAPTEDRAFT_79686</name>
</gene>
<dbReference type="Proteomes" id="UP000014760">
    <property type="component" value="Unassembled WGS sequence"/>
</dbReference>
<protein>
    <submittedName>
        <fullName evidence="1 2">Uncharacterized protein</fullName>
    </submittedName>
</protein>
<keyword evidence="3" id="KW-1185">Reference proteome</keyword>
<dbReference type="HOGENOM" id="CLU_188066_0_0_1"/>
<name>R7U9M1_CAPTE</name>